<dbReference type="InterPro" id="IPR037066">
    <property type="entry name" value="Plug_dom_sf"/>
</dbReference>
<sequence length="1003" mass="109816">MKNNYLVSILILCLTFEVRAQQIQITGTVTSSEDKAGLPGVNVIVQGTSTGTVTDVDGTYALEVAGESAVLVFSSVGYLQEEVTVGSRTLINMVMSPDITSLEEIVVVGYGTMKKSDLTGSLTSVSADDYQLQPITRIDQALQGRAAGVTVTQTSGAPGAGYKIRIRGANSISGNNAPLYVIDGLVVGDMNSINVNDIASMEVLKDASATAIYGSRGANGVVLITTKSGGKGPAKIEVETFYGVSKVTQKLPVMTPAEFAEGVNFAEGTEFYTSDEIADLRNGGGEDWHERFFREAPFSNLQLSVSGGSDAINYFVSGNLYNADGTLRNQNYKRYSVRTNINATLSKKIGVGLNAYFSREEETGVRANLYQGLTWDPTTPAFNETGDYNFVPLKPGVGNGAINQLVAPENNVRENFNHQIIANGYFKYNFRDDLELNVSGGLERLDRNNNSYTSILVNQIGAAKVFNQGITRLQNTNRLTYTWNKNSNHRLQIDAIHEQQFVKAQGTEAEASGFFSDNTTYKNLGLGAIQRTTSKAYPNGTNNPVSESLQSFLGRVNYSLFDKFLFTASIRADASSKFAENSRWGYFPSGSFAYRISDEAFIQGIEIIDDLKLRVSFGQIGSQAIEPLTRRAIPIIDTIVNYPFEGEASTIGVAPSNRLANPDLTWETTTQGNIGFDIGLWDSKLTLSLDLYQKKTTDLLLDRVLPSYVGPTVVTQNVGEVENKGFDLRLGATILDTDDWHVSSILSVSKNNNKVLALVDDIELMELGLVYQTNTFPVNPTAVQLGKPISTFRGYVFEGVYQLGEEDEAARYGKVPGQARYKDINGDTLITSDDIVTVGDGNPDFTWGWNWTVSWKKFDLNFLLLGSHGNDIYNFTRMRMMGLGAAQFHAVHADYNNRWTPSNPSEIPSGRDGTEFLSSQFIEDGSFVSMKNITLGYNFDFPGNNFIESLRIYASAENLFIITDYTGFDPEATASGSSDVDLGIDLNAYPINRSYSVGLKFMF</sequence>
<dbReference type="InterPro" id="IPR023997">
    <property type="entry name" value="TonB-dep_OMP_SusC/RagA_CS"/>
</dbReference>
<comment type="caution">
    <text evidence="9">The sequence shown here is derived from an EMBL/GenBank/DDBJ whole genome shotgun (WGS) entry which is preliminary data.</text>
</comment>
<dbReference type="InterPro" id="IPR008969">
    <property type="entry name" value="CarboxyPept-like_regulatory"/>
</dbReference>
<evidence type="ECO:0000313" key="9">
    <source>
        <dbReference type="EMBL" id="MDN5212974.1"/>
    </source>
</evidence>
<proteinExistence type="inferred from homology"/>
<evidence type="ECO:0000313" key="10">
    <source>
        <dbReference type="Proteomes" id="UP001172083"/>
    </source>
</evidence>
<evidence type="ECO:0000256" key="5">
    <source>
        <dbReference type="ARBA" id="ARBA00023136"/>
    </source>
</evidence>
<organism evidence="9 10">
    <name type="scientific">Agaribacillus aureus</name>
    <dbReference type="NCBI Taxonomy" id="3051825"/>
    <lineage>
        <taxon>Bacteria</taxon>
        <taxon>Pseudomonadati</taxon>
        <taxon>Bacteroidota</taxon>
        <taxon>Cytophagia</taxon>
        <taxon>Cytophagales</taxon>
        <taxon>Splendidivirgaceae</taxon>
        <taxon>Agaribacillus</taxon>
    </lineage>
</organism>
<dbReference type="InterPro" id="IPR012910">
    <property type="entry name" value="Plug_dom"/>
</dbReference>
<dbReference type="Pfam" id="PF13715">
    <property type="entry name" value="CarbopepD_reg_2"/>
    <property type="match status" value="1"/>
</dbReference>
<dbReference type="EMBL" id="JAUJEB010000001">
    <property type="protein sequence ID" value="MDN5212974.1"/>
    <property type="molecule type" value="Genomic_DNA"/>
</dbReference>
<dbReference type="Pfam" id="PF07715">
    <property type="entry name" value="Plug"/>
    <property type="match status" value="1"/>
</dbReference>
<keyword evidence="5 7" id="KW-0472">Membrane</keyword>
<keyword evidence="9" id="KW-0675">Receptor</keyword>
<comment type="subcellular location">
    <subcellularLocation>
        <location evidence="1 7">Cell outer membrane</location>
        <topology evidence="1 7">Multi-pass membrane protein</topology>
    </subcellularLocation>
</comment>
<gene>
    <name evidence="9" type="ORF">QQ020_12985</name>
</gene>
<evidence type="ECO:0000256" key="2">
    <source>
        <dbReference type="ARBA" id="ARBA00022448"/>
    </source>
</evidence>
<keyword evidence="3 7" id="KW-1134">Transmembrane beta strand</keyword>
<dbReference type="InterPro" id="IPR023996">
    <property type="entry name" value="TonB-dep_OMP_SusC/RagA"/>
</dbReference>
<dbReference type="InterPro" id="IPR036942">
    <property type="entry name" value="Beta-barrel_TonB_sf"/>
</dbReference>
<dbReference type="Proteomes" id="UP001172083">
    <property type="component" value="Unassembled WGS sequence"/>
</dbReference>
<name>A0ABT8L5G5_9BACT</name>
<dbReference type="RefSeq" id="WP_346758291.1">
    <property type="nucleotide sequence ID" value="NZ_JAUJEB010000001.1"/>
</dbReference>
<evidence type="ECO:0000256" key="3">
    <source>
        <dbReference type="ARBA" id="ARBA00022452"/>
    </source>
</evidence>
<dbReference type="NCBIfam" id="TIGR04057">
    <property type="entry name" value="SusC_RagA_signa"/>
    <property type="match status" value="1"/>
</dbReference>
<evidence type="ECO:0000256" key="4">
    <source>
        <dbReference type="ARBA" id="ARBA00022692"/>
    </source>
</evidence>
<dbReference type="SUPFAM" id="SSF49464">
    <property type="entry name" value="Carboxypeptidase regulatory domain-like"/>
    <property type="match status" value="1"/>
</dbReference>
<accession>A0ABT8L5G5</accession>
<dbReference type="PROSITE" id="PS52016">
    <property type="entry name" value="TONB_DEPENDENT_REC_3"/>
    <property type="match status" value="1"/>
</dbReference>
<feature type="domain" description="TonB-dependent receptor plug" evidence="8">
    <location>
        <begin position="115"/>
        <end position="221"/>
    </location>
</feature>
<dbReference type="InterPro" id="IPR039426">
    <property type="entry name" value="TonB-dep_rcpt-like"/>
</dbReference>
<dbReference type="Gene3D" id="2.170.130.10">
    <property type="entry name" value="TonB-dependent receptor, plug domain"/>
    <property type="match status" value="1"/>
</dbReference>
<dbReference type="SUPFAM" id="SSF56935">
    <property type="entry name" value="Porins"/>
    <property type="match status" value="1"/>
</dbReference>
<protein>
    <submittedName>
        <fullName evidence="9">TonB-dependent receptor</fullName>
    </submittedName>
</protein>
<dbReference type="Gene3D" id="2.60.40.1120">
    <property type="entry name" value="Carboxypeptidase-like, regulatory domain"/>
    <property type="match status" value="1"/>
</dbReference>
<comment type="similarity">
    <text evidence="7">Belongs to the TonB-dependent receptor family.</text>
</comment>
<reference evidence="9" key="1">
    <citation type="submission" date="2023-06" db="EMBL/GenBank/DDBJ databases">
        <title>Genomic of Agaribacillus aureum.</title>
        <authorList>
            <person name="Wang G."/>
        </authorList>
    </citation>
    <scope>NUCLEOTIDE SEQUENCE</scope>
    <source>
        <strain evidence="9">BMA12</strain>
    </source>
</reference>
<keyword evidence="4 7" id="KW-0812">Transmembrane</keyword>
<dbReference type="Gene3D" id="2.40.170.20">
    <property type="entry name" value="TonB-dependent receptor, beta-barrel domain"/>
    <property type="match status" value="1"/>
</dbReference>
<keyword evidence="2 7" id="KW-0813">Transport</keyword>
<evidence type="ECO:0000256" key="1">
    <source>
        <dbReference type="ARBA" id="ARBA00004571"/>
    </source>
</evidence>
<evidence type="ECO:0000259" key="8">
    <source>
        <dbReference type="Pfam" id="PF07715"/>
    </source>
</evidence>
<dbReference type="NCBIfam" id="TIGR04056">
    <property type="entry name" value="OMP_RagA_SusC"/>
    <property type="match status" value="1"/>
</dbReference>
<evidence type="ECO:0000256" key="7">
    <source>
        <dbReference type="PROSITE-ProRule" id="PRU01360"/>
    </source>
</evidence>
<keyword evidence="10" id="KW-1185">Reference proteome</keyword>
<evidence type="ECO:0000256" key="6">
    <source>
        <dbReference type="ARBA" id="ARBA00023237"/>
    </source>
</evidence>
<keyword evidence="6 7" id="KW-0998">Cell outer membrane</keyword>